<dbReference type="Gene3D" id="3.90.79.10">
    <property type="entry name" value="Nucleoside Triphosphate Pyrophosphohydrolase"/>
    <property type="match status" value="1"/>
</dbReference>
<dbReference type="InterPro" id="IPR045121">
    <property type="entry name" value="CoAse"/>
</dbReference>
<dbReference type="GO" id="GO:0046872">
    <property type="term" value="F:metal ion binding"/>
    <property type="evidence" value="ECO:0007669"/>
    <property type="project" value="UniProtKB-KW"/>
</dbReference>
<dbReference type="Pfam" id="PF00293">
    <property type="entry name" value="NUDIX"/>
    <property type="match status" value="1"/>
</dbReference>
<dbReference type="GO" id="GO:0010945">
    <property type="term" value="F:coenzyme A diphosphatase activity"/>
    <property type="evidence" value="ECO:0007669"/>
    <property type="project" value="InterPro"/>
</dbReference>
<evidence type="ECO:0000313" key="9">
    <source>
        <dbReference type="Proteomes" id="UP000094256"/>
    </source>
</evidence>
<dbReference type="EMBL" id="CP014168">
    <property type="protein sequence ID" value="AOH86047.1"/>
    <property type="molecule type" value="Genomic_DNA"/>
</dbReference>
<dbReference type="OrthoDB" id="9802805at2"/>
<dbReference type="Proteomes" id="UP000094256">
    <property type="component" value="Chromosome"/>
</dbReference>
<evidence type="ECO:0000256" key="6">
    <source>
        <dbReference type="ARBA" id="ARBA00023211"/>
    </source>
</evidence>
<proteinExistence type="predicted"/>
<dbReference type="AlphaFoldDB" id="A0A1B3ZF46"/>
<evidence type="ECO:0000256" key="3">
    <source>
        <dbReference type="ARBA" id="ARBA00022723"/>
    </source>
</evidence>
<keyword evidence="6" id="KW-0464">Manganese</keyword>
<protein>
    <submittedName>
        <fullName evidence="8">Coenzyme A pyrophosphatase</fullName>
    </submittedName>
</protein>
<dbReference type="STRING" id="1560345.AWL63_20875"/>
<dbReference type="InterPro" id="IPR015797">
    <property type="entry name" value="NUDIX_hydrolase-like_dom_sf"/>
</dbReference>
<dbReference type="InterPro" id="IPR000086">
    <property type="entry name" value="NUDIX_hydrolase_dom"/>
</dbReference>
<sequence>MILVERLRHALAAGHAEDTILLTGDHVDGAPLPTGADVRAAVLVPVTDRAQPGVILTRRTDTMKRHAGQVAFPGGRIDPDDADAVAAALREAEEEIALPRERVIVVGESDPYRTITGFSVTPVVAVVPPDLVLVPSAAEVAEVFEVPLDFLLDSGNHLEVSVEWQGRNRHYYEILWGGQRIWGATAAMIVNLSRRLRWAG</sequence>
<feature type="domain" description="Nudix hydrolase" evidence="7">
    <location>
        <begin position="37"/>
        <end position="172"/>
    </location>
</feature>
<evidence type="ECO:0000259" key="7">
    <source>
        <dbReference type="PROSITE" id="PS51462"/>
    </source>
</evidence>
<comment type="cofactor">
    <cofactor evidence="1">
        <name>Mn(2+)</name>
        <dbReference type="ChEBI" id="CHEBI:29035"/>
    </cofactor>
</comment>
<keyword evidence="5" id="KW-0460">Magnesium</keyword>
<organism evidence="8 9">
    <name type="scientific">Sphingomonas panacis</name>
    <dbReference type="NCBI Taxonomy" id="1560345"/>
    <lineage>
        <taxon>Bacteria</taxon>
        <taxon>Pseudomonadati</taxon>
        <taxon>Pseudomonadota</taxon>
        <taxon>Alphaproteobacteria</taxon>
        <taxon>Sphingomonadales</taxon>
        <taxon>Sphingomonadaceae</taxon>
        <taxon>Sphingomonas</taxon>
    </lineage>
</organism>
<dbReference type="KEGG" id="span:AWL63_20875"/>
<keyword evidence="4" id="KW-0378">Hydrolase</keyword>
<accession>A0A1B3ZF46</accession>
<evidence type="ECO:0000256" key="5">
    <source>
        <dbReference type="ARBA" id="ARBA00022842"/>
    </source>
</evidence>
<dbReference type="PROSITE" id="PS51462">
    <property type="entry name" value="NUDIX"/>
    <property type="match status" value="1"/>
</dbReference>
<dbReference type="PANTHER" id="PTHR12992">
    <property type="entry name" value="NUDIX HYDROLASE"/>
    <property type="match status" value="1"/>
</dbReference>
<evidence type="ECO:0000256" key="2">
    <source>
        <dbReference type="ARBA" id="ARBA00001946"/>
    </source>
</evidence>
<keyword evidence="3" id="KW-0479">Metal-binding</keyword>
<comment type="cofactor">
    <cofactor evidence="2">
        <name>Mg(2+)</name>
        <dbReference type="ChEBI" id="CHEBI:18420"/>
    </cofactor>
</comment>
<dbReference type="NCBIfam" id="NF007980">
    <property type="entry name" value="PRK10707.1"/>
    <property type="match status" value="1"/>
</dbReference>
<name>A0A1B3ZF46_9SPHN</name>
<gene>
    <name evidence="8" type="ORF">AWL63_20875</name>
</gene>
<keyword evidence="9" id="KW-1185">Reference proteome</keyword>
<evidence type="ECO:0000256" key="4">
    <source>
        <dbReference type="ARBA" id="ARBA00022801"/>
    </source>
</evidence>
<evidence type="ECO:0000256" key="1">
    <source>
        <dbReference type="ARBA" id="ARBA00001936"/>
    </source>
</evidence>
<dbReference type="RefSeq" id="WP_069206564.1">
    <property type="nucleotide sequence ID" value="NZ_CP014168.1"/>
</dbReference>
<reference evidence="8 9" key="1">
    <citation type="submission" date="2016-01" db="EMBL/GenBank/DDBJ databases">
        <title>Complete genome and mega plasmid sequence of Sphingomonas panacis DCY99 elicits systemic resistance in rice to Xanthomonas oryzae.</title>
        <authorList>
            <person name="Kim Y.J."/>
            <person name="Yang D.C."/>
            <person name="Sing P."/>
        </authorList>
    </citation>
    <scope>NUCLEOTIDE SEQUENCE [LARGE SCALE GENOMIC DNA]</scope>
    <source>
        <strain evidence="8 9">DCY99</strain>
    </source>
</reference>
<dbReference type="PANTHER" id="PTHR12992:SF11">
    <property type="entry name" value="MITOCHONDRIAL COENZYME A DIPHOSPHATASE NUDT8"/>
    <property type="match status" value="1"/>
</dbReference>
<dbReference type="CDD" id="cd03426">
    <property type="entry name" value="NUDIX_CoAse_Nudt7"/>
    <property type="match status" value="1"/>
</dbReference>
<dbReference type="SUPFAM" id="SSF55811">
    <property type="entry name" value="Nudix"/>
    <property type="match status" value="1"/>
</dbReference>
<evidence type="ECO:0000313" key="8">
    <source>
        <dbReference type="EMBL" id="AOH86047.1"/>
    </source>
</evidence>